<evidence type="ECO:0000256" key="7">
    <source>
        <dbReference type="ARBA" id="ARBA00022989"/>
    </source>
</evidence>
<keyword evidence="7 10" id="KW-1133">Transmembrane helix</keyword>
<dbReference type="GO" id="GO:0005886">
    <property type="term" value="C:plasma membrane"/>
    <property type="evidence" value="ECO:0007669"/>
    <property type="project" value="UniProtKB-SubCell"/>
</dbReference>
<keyword evidence="8 10" id="KW-0472">Membrane</keyword>
<feature type="domain" description="Polysaccharide chain length determinant N-terminal" evidence="11">
    <location>
        <begin position="14"/>
        <end position="103"/>
    </location>
</feature>
<dbReference type="Pfam" id="PF02706">
    <property type="entry name" value="Wzz"/>
    <property type="match status" value="1"/>
</dbReference>
<evidence type="ECO:0000256" key="5">
    <source>
        <dbReference type="ARBA" id="ARBA00022741"/>
    </source>
</evidence>
<feature type="transmembrane region" description="Helical" evidence="10">
    <location>
        <begin position="21"/>
        <end position="38"/>
    </location>
</feature>
<sequence>MESTESSVGFHQYWLILKRRWLPTSAIFGLVVVLALVYTSRQKPVYEAEAKLLLKKTNPTSSITGLGKEIGEFAPVGEQSNPLNTEIEVIRSESIVQKTISKLNLLDEKNSPLKVKDFLKNLSVANIKGTDMLSVAYKEKNPQKPALIVNTLIQIYIDNNQTLNRAEAVYAREFLEKQLPNAEASVRQAEASMRRFKEQNKVVSLQEEAKSAVEVIGILEGKIAEAKSQFADANAESEAFQNQLQMNAQEGLTATSLSQSPSVQEALKEYQQVERQLAIERIRFHETHPLIVDLKTKEASLKALLQAQIQKSVGSQKQSENVNLQMGEVKPRLIEEFVKIEAKRRGLANQVYTLSKQQAVYKERVSVIPRLEQQQRELESKLQAAQSTYALLLQKLQEIRIAENQNMGNARIIQAALVPQEPLASRKSSSIVTGVLLGGMFSIATALILEAADKSIRTVEEVRDLFGFSLLGAIPFDKKYKKISKLARKQSLQKHLDLQQSVLDIVVSEAPDSPVSTAYRMLQTNLYFLNSDRDLKIIVVTSSLPKEGKSTVCANLAVAMAQMGRRVLLVDADALNPRSHQVSELSDRGLGNVLVGQEQIITTAQVMVNLEVLTCESLATNSTAVMDSPGIASLINKFSAKYDLTIVDAPSLKVSTDALFLGKMADGLLLVSRLGVLDLTSANVARDFLEKSRQNVLGLVVGFPKSS</sequence>
<evidence type="ECO:0000313" key="13">
    <source>
        <dbReference type="EMBL" id="MBD2184942.1"/>
    </source>
</evidence>
<keyword evidence="4 10" id="KW-0812">Transmembrane</keyword>
<dbReference type="GO" id="GO:0004713">
    <property type="term" value="F:protein tyrosine kinase activity"/>
    <property type="evidence" value="ECO:0007669"/>
    <property type="project" value="TreeGrafter"/>
</dbReference>
<comment type="caution">
    <text evidence="13">The sequence shown here is derived from an EMBL/GenBank/DDBJ whole genome shotgun (WGS) entry which is preliminary data.</text>
</comment>
<keyword evidence="3" id="KW-1003">Cell membrane</keyword>
<keyword evidence="9" id="KW-0175">Coiled coil</keyword>
<protein>
    <submittedName>
        <fullName evidence="13">Polysaccharide biosynthesis tyrosine autokinase</fullName>
    </submittedName>
</protein>
<dbReference type="Pfam" id="PF10609">
    <property type="entry name" value="ParA"/>
    <property type="match status" value="1"/>
</dbReference>
<comment type="similarity">
    <text evidence="2">Belongs to the CpsC/CapA family.</text>
</comment>
<evidence type="ECO:0000256" key="3">
    <source>
        <dbReference type="ARBA" id="ARBA00022475"/>
    </source>
</evidence>
<dbReference type="Proteomes" id="UP000641646">
    <property type="component" value="Unassembled WGS sequence"/>
</dbReference>
<reference evidence="13" key="1">
    <citation type="journal article" date="2015" name="ISME J.">
        <title>Draft Genome Sequence of Streptomyces incarnatus NRRL8089, which Produces the Nucleoside Antibiotic Sinefungin.</title>
        <authorList>
            <person name="Oshima K."/>
            <person name="Hattori M."/>
            <person name="Shimizu H."/>
            <person name="Fukuda K."/>
            <person name="Nemoto M."/>
            <person name="Inagaki K."/>
            <person name="Tamura T."/>
        </authorList>
    </citation>
    <scope>NUCLEOTIDE SEQUENCE</scope>
    <source>
        <strain evidence="13">FACHB-1375</strain>
    </source>
</reference>
<evidence type="ECO:0000259" key="12">
    <source>
        <dbReference type="Pfam" id="PF13807"/>
    </source>
</evidence>
<gene>
    <name evidence="13" type="ORF">H6G03_28370</name>
</gene>
<keyword evidence="6" id="KW-0067">ATP-binding</keyword>
<dbReference type="AlphaFoldDB" id="A0A926ZK25"/>
<proteinExistence type="inferred from homology"/>
<comment type="subcellular location">
    <subcellularLocation>
        <location evidence="1">Cell membrane</location>
        <topology evidence="1">Multi-pass membrane protein</topology>
    </subcellularLocation>
</comment>
<feature type="coiled-coil region" evidence="9">
    <location>
        <begin position="172"/>
        <end position="283"/>
    </location>
</feature>
<accession>A0A926ZK25</accession>
<name>A0A926ZK25_9CYAN</name>
<evidence type="ECO:0000256" key="9">
    <source>
        <dbReference type="SAM" id="Coils"/>
    </source>
</evidence>
<dbReference type="InterPro" id="IPR032807">
    <property type="entry name" value="GNVR"/>
</dbReference>
<feature type="domain" description="Tyrosine-protein kinase G-rich" evidence="12">
    <location>
        <begin position="372"/>
        <end position="449"/>
    </location>
</feature>
<reference evidence="13" key="2">
    <citation type="submission" date="2020-08" db="EMBL/GenBank/DDBJ databases">
        <authorList>
            <person name="Chen M."/>
            <person name="Teng W."/>
            <person name="Zhao L."/>
            <person name="Hu C."/>
            <person name="Zhou Y."/>
            <person name="Han B."/>
            <person name="Song L."/>
            <person name="Shu W."/>
        </authorList>
    </citation>
    <scope>NUCLEOTIDE SEQUENCE</scope>
    <source>
        <strain evidence="13">FACHB-1375</strain>
    </source>
</reference>
<evidence type="ECO:0000256" key="10">
    <source>
        <dbReference type="SAM" id="Phobius"/>
    </source>
</evidence>
<dbReference type="InterPro" id="IPR005702">
    <property type="entry name" value="Wzc-like_C"/>
</dbReference>
<dbReference type="InterPro" id="IPR003856">
    <property type="entry name" value="LPS_length_determ_N"/>
</dbReference>
<organism evidence="13 14">
    <name type="scientific">Aerosakkonema funiforme FACHB-1375</name>
    <dbReference type="NCBI Taxonomy" id="2949571"/>
    <lineage>
        <taxon>Bacteria</taxon>
        <taxon>Bacillati</taxon>
        <taxon>Cyanobacteriota</taxon>
        <taxon>Cyanophyceae</taxon>
        <taxon>Oscillatoriophycideae</taxon>
        <taxon>Aerosakkonematales</taxon>
        <taxon>Aerosakkonemataceae</taxon>
        <taxon>Aerosakkonema</taxon>
    </lineage>
</organism>
<dbReference type="InterPro" id="IPR027417">
    <property type="entry name" value="P-loop_NTPase"/>
</dbReference>
<dbReference type="InterPro" id="IPR050445">
    <property type="entry name" value="Bact_polysacc_biosynth/exp"/>
</dbReference>
<evidence type="ECO:0000256" key="4">
    <source>
        <dbReference type="ARBA" id="ARBA00022692"/>
    </source>
</evidence>
<dbReference type="Pfam" id="PF13807">
    <property type="entry name" value="GNVR"/>
    <property type="match status" value="1"/>
</dbReference>
<dbReference type="SUPFAM" id="SSF52540">
    <property type="entry name" value="P-loop containing nucleoside triphosphate hydrolases"/>
    <property type="match status" value="1"/>
</dbReference>
<dbReference type="InterPro" id="IPR033756">
    <property type="entry name" value="YlxH/NBP35"/>
</dbReference>
<evidence type="ECO:0000256" key="8">
    <source>
        <dbReference type="ARBA" id="ARBA00023136"/>
    </source>
</evidence>
<keyword evidence="5" id="KW-0547">Nucleotide-binding</keyword>
<evidence type="ECO:0000256" key="2">
    <source>
        <dbReference type="ARBA" id="ARBA00006683"/>
    </source>
</evidence>
<dbReference type="GO" id="GO:0005524">
    <property type="term" value="F:ATP binding"/>
    <property type="evidence" value="ECO:0007669"/>
    <property type="project" value="UniProtKB-KW"/>
</dbReference>
<evidence type="ECO:0000259" key="11">
    <source>
        <dbReference type="Pfam" id="PF02706"/>
    </source>
</evidence>
<dbReference type="EMBL" id="JACJPW010000100">
    <property type="protein sequence ID" value="MBD2184942.1"/>
    <property type="molecule type" value="Genomic_DNA"/>
</dbReference>
<dbReference type="CDD" id="cd05387">
    <property type="entry name" value="BY-kinase"/>
    <property type="match status" value="1"/>
</dbReference>
<dbReference type="PANTHER" id="PTHR32309">
    <property type="entry name" value="TYROSINE-PROTEIN KINASE"/>
    <property type="match status" value="1"/>
</dbReference>
<dbReference type="PANTHER" id="PTHR32309:SF13">
    <property type="entry name" value="FERRIC ENTEROBACTIN TRANSPORT PROTEIN FEPE"/>
    <property type="match status" value="1"/>
</dbReference>
<feature type="coiled-coil region" evidence="9">
    <location>
        <begin position="368"/>
        <end position="395"/>
    </location>
</feature>
<keyword evidence="14" id="KW-1185">Reference proteome</keyword>
<dbReference type="Gene3D" id="3.40.50.300">
    <property type="entry name" value="P-loop containing nucleotide triphosphate hydrolases"/>
    <property type="match status" value="1"/>
</dbReference>
<dbReference type="NCBIfam" id="TIGR01007">
    <property type="entry name" value="eps_fam"/>
    <property type="match status" value="1"/>
</dbReference>
<dbReference type="RefSeq" id="WP_190472325.1">
    <property type="nucleotide sequence ID" value="NZ_JACJPW010000100.1"/>
</dbReference>
<evidence type="ECO:0000256" key="1">
    <source>
        <dbReference type="ARBA" id="ARBA00004651"/>
    </source>
</evidence>
<evidence type="ECO:0000313" key="14">
    <source>
        <dbReference type="Proteomes" id="UP000641646"/>
    </source>
</evidence>
<evidence type="ECO:0000256" key="6">
    <source>
        <dbReference type="ARBA" id="ARBA00022840"/>
    </source>
</evidence>